<evidence type="ECO:0000256" key="11">
    <source>
        <dbReference type="SAM" id="MobiDB-lite"/>
    </source>
</evidence>
<dbReference type="GO" id="GO:0009986">
    <property type="term" value="C:cell surface"/>
    <property type="evidence" value="ECO:0007669"/>
    <property type="project" value="TreeGrafter"/>
</dbReference>
<dbReference type="Pfam" id="PF03856">
    <property type="entry name" value="SUN"/>
    <property type="match status" value="1"/>
</dbReference>
<dbReference type="PANTHER" id="PTHR31316:SF0">
    <property type="entry name" value="SECRETED BETA-GLUCOSIDASE SIM1-RELATED"/>
    <property type="match status" value="1"/>
</dbReference>
<accession>A0A2B7Y3Z7</accession>
<keyword evidence="8" id="KW-0326">Glycosidase</keyword>
<evidence type="ECO:0000256" key="7">
    <source>
        <dbReference type="ARBA" id="ARBA00023277"/>
    </source>
</evidence>
<comment type="subcellular location">
    <subcellularLocation>
        <location evidence="1">Secreted</location>
        <location evidence="1">Cell wall</location>
    </subcellularLocation>
</comment>
<evidence type="ECO:0000256" key="9">
    <source>
        <dbReference type="ARBA" id="ARBA00023316"/>
    </source>
</evidence>
<evidence type="ECO:0000256" key="3">
    <source>
        <dbReference type="ARBA" id="ARBA00022512"/>
    </source>
</evidence>
<keyword evidence="4" id="KW-0964">Secreted</keyword>
<evidence type="ECO:0000256" key="2">
    <source>
        <dbReference type="ARBA" id="ARBA00010579"/>
    </source>
</evidence>
<feature type="region of interest" description="Disordered" evidence="11">
    <location>
        <begin position="116"/>
        <end position="175"/>
    </location>
</feature>
<sequence length="439" mass="46918">MKVNSVVVSLAAAGTLAAATPHRHQHRHHQVKRSPDATEVVTVPGPTVYVYEYNKEPMDKEEACKGIKKGYYVYSGGHVPSDPCEGEEPQPDPSPAEFYVEPTSVVSITIPTPKVEVPEEKPAPPPPAPSPPAPPAPPAPPKISIPSKAKSGGSKYPTDPSNDGEGVDREFPDGELDCGSLPSGYGALNLDWLHLGGYSGIQYLSYNGDAVSRIDTGIRGDKCRDGAMCSYACPPGYQKSQWPERQGSTLESIGGLACRGGKLYLTNPTLSRKLCIPGTGNVDVQNKLGDVVAVCRTDYPGTESETVPLELAPSASKPLTCPNGNTYYMWDGQITSAQYYVNPKGVGIQEGCQWGDGSKPIGNWAPVNLGVGERDGDTWLSIFQNKPTTNEKLDFKVEIIGDVSAECKYENGKYYLNGAANDDGCTVKVISGKATYVFS</sequence>
<evidence type="ECO:0000256" key="10">
    <source>
        <dbReference type="ARBA" id="ARBA00023326"/>
    </source>
</evidence>
<dbReference type="GO" id="GO:0031505">
    <property type="term" value="P:fungal-type cell wall organization"/>
    <property type="evidence" value="ECO:0007669"/>
    <property type="project" value="TreeGrafter"/>
</dbReference>
<protein>
    <recommendedName>
        <fullName evidence="14">Murein transglycosylase</fullName>
    </recommendedName>
</protein>
<keyword evidence="5" id="KW-0732">Signal</keyword>
<evidence type="ECO:0000256" key="6">
    <source>
        <dbReference type="ARBA" id="ARBA00022801"/>
    </source>
</evidence>
<dbReference type="Proteomes" id="UP000224634">
    <property type="component" value="Unassembled WGS sequence"/>
</dbReference>
<organism evidence="12 13">
    <name type="scientific">Polytolypa hystricis (strain UAMH7299)</name>
    <dbReference type="NCBI Taxonomy" id="1447883"/>
    <lineage>
        <taxon>Eukaryota</taxon>
        <taxon>Fungi</taxon>
        <taxon>Dikarya</taxon>
        <taxon>Ascomycota</taxon>
        <taxon>Pezizomycotina</taxon>
        <taxon>Eurotiomycetes</taxon>
        <taxon>Eurotiomycetidae</taxon>
        <taxon>Onygenales</taxon>
        <taxon>Onygenales incertae sedis</taxon>
        <taxon>Polytolypa</taxon>
    </lineage>
</organism>
<evidence type="ECO:0000256" key="5">
    <source>
        <dbReference type="ARBA" id="ARBA00022729"/>
    </source>
</evidence>
<name>A0A2B7Y3Z7_POLH7</name>
<dbReference type="GO" id="GO:0000272">
    <property type="term" value="P:polysaccharide catabolic process"/>
    <property type="evidence" value="ECO:0007669"/>
    <property type="project" value="UniProtKB-KW"/>
</dbReference>
<keyword evidence="7" id="KW-0119">Carbohydrate metabolism</keyword>
<gene>
    <name evidence="12" type="ORF">AJ80_05581</name>
</gene>
<feature type="compositionally biased region" description="Pro residues" evidence="11">
    <location>
        <begin position="123"/>
        <end position="143"/>
    </location>
</feature>
<reference evidence="12 13" key="1">
    <citation type="submission" date="2017-10" db="EMBL/GenBank/DDBJ databases">
        <title>Comparative genomics in systemic dimorphic fungi from Ajellomycetaceae.</title>
        <authorList>
            <person name="Munoz J.F."/>
            <person name="Mcewen J.G."/>
            <person name="Clay O.K."/>
            <person name="Cuomo C.A."/>
        </authorList>
    </citation>
    <scope>NUCLEOTIDE SEQUENCE [LARGE SCALE GENOMIC DNA]</scope>
    <source>
        <strain evidence="12 13">UAMH7299</strain>
    </source>
</reference>
<comment type="caution">
    <text evidence="12">The sequence shown here is derived from an EMBL/GenBank/DDBJ whole genome shotgun (WGS) entry which is preliminary data.</text>
</comment>
<evidence type="ECO:0000256" key="1">
    <source>
        <dbReference type="ARBA" id="ARBA00004191"/>
    </source>
</evidence>
<dbReference type="InterPro" id="IPR005556">
    <property type="entry name" value="SUN"/>
</dbReference>
<keyword evidence="9" id="KW-0961">Cell wall biogenesis/degradation</keyword>
<dbReference type="EMBL" id="PDNA01000083">
    <property type="protein sequence ID" value="PGH15397.1"/>
    <property type="molecule type" value="Genomic_DNA"/>
</dbReference>
<proteinExistence type="inferred from homology"/>
<dbReference type="OrthoDB" id="5339822at2759"/>
<dbReference type="PANTHER" id="PTHR31316">
    <property type="entry name" value="BETA-GLUCOSIDASE-LIKE PROTEIN NCA3, MITOCHONDRIAL-RELATED"/>
    <property type="match status" value="1"/>
</dbReference>
<keyword evidence="10" id="KW-0624">Polysaccharide degradation</keyword>
<keyword evidence="13" id="KW-1185">Reference proteome</keyword>
<evidence type="ECO:0000313" key="12">
    <source>
        <dbReference type="EMBL" id="PGH15397.1"/>
    </source>
</evidence>
<evidence type="ECO:0000256" key="4">
    <source>
        <dbReference type="ARBA" id="ARBA00022525"/>
    </source>
</evidence>
<evidence type="ECO:0000313" key="13">
    <source>
        <dbReference type="Proteomes" id="UP000224634"/>
    </source>
</evidence>
<dbReference type="AlphaFoldDB" id="A0A2B7Y3Z7"/>
<dbReference type="InterPro" id="IPR051526">
    <property type="entry name" value="Beta-Glucosidase_SUN"/>
</dbReference>
<keyword evidence="6" id="KW-0378">Hydrolase</keyword>
<dbReference type="STRING" id="1447883.A0A2B7Y3Z7"/>
<evidence type="ECO:0008006" key="14">
    <source>
        <dbReference type="Google" id="ProtNLM"/>
    </source>
</evidence>
<comment type="similarity">
    <text evidence="2">Belongs to the SUN family.</text>
</comment>
<dbReference type="GO" id="GO:0009277">
    <property type="term" value="C:fungal-type cell wall"/>
    <property type="evidence" value="ECO:0007669"/>
    <property type="project" value="TreeGrafter"/>
</dbReference>
<keyword evidence="3" id="KW-0134">Cell wall</keyword>
<feature type="compositionally biased region" description="Low complexity" evidence="11">
    <location>
        <begin position="144"/>
        <end position="155"/>
    </location>
</feature>
<dbReference type="GO" id="GO:0016798">
    <property type="term" value="F:hydrolase activity, acting on glycosyl bonds"/>
    <property type="evidence" value="ECO:0007669"/>
    <property type="project" value="UniProtKB-KW"/>
</dbReference>
<evidence type="ECO:0000256" key="8">
    <source>
        <dbReference type="ARBA" id="ARBA00023295"/>
    </source>
</evidence>